<gene>
    <name evidence="1" type="ORF">DRJ33_08110</name>
</gene>
<protein>
    <submittedName>
        <fullName evidence="1">Uncharacterized protein</fullName>
    </submittedName>
</protein>
<dbReference type="EMBL" id="QMQX01000203">
    <property type="protein sequence ID" value="RLE49591.1"/>
    <property type="molecule type" value="Genomic_DNA"/>
</dbReference>
<evidence type="ECO:0000313" key="2">
    <source>
        <dbReference type="Proteomes" id="UP000272051"/>
    </source>
</evidence>
<dbReference type="AlphaFoldDB" id="A0A497ERQ5"/>
<dbReference type="Proteomes" id="UP000272051">
    <property type="component" value="Unassembled WGS sequence"/>
</dbReference>
<name>A0A497ERQ5_9CREN</name>
<reference evidence="1 2" key="1">
    <citation type="submission" date="2018-06" db="EMBL/GenBank/DDBJ databases">
        <title>Extensive metabolic versatility and redundancy in microbially diverse, dynamic hydrothermal sediments.</title>
        <authorList>
            <person name="Dombrowski N."/>
            <person name="Teske A."/>
            <person name="Baker B.J."/>
        </authorList>
    </citation>
    <scope>NUCLEOTIDE SEQUENCE [LARGE SCALE GENOMIC DNA]</scope>
    <source>
        <strain evidence="1">B34_G17</strain>
    </source>
</reference>
<accession>A0A497ERQ5</accession>
<comment type="caution">
    <text evidence="1">The sequence shown here is derived from an EMBL/GenBank/DDBJ whole genome shotgun (WGS) entry which is preliminary data.</text>
</comment>
<proteinExistence type="predicted"/>
<sequence>MLIAGLKPASEASPGWRPDDVKLPVDVVEQVQPEQVNLYIRLESVTVILAVRSPLKPTFLSHLAASKTLL</sequence>
<evidence type="ECO:0000313" key="1">
    <source>
        <dbReference type="EMBL" id="RLE49591.1"/>
    </source>
</evidence>
<organism evidence="1 2">
    <name type="scientific">Thermoproteota archaeon</name>
    <dbReference type="NCBI Taxonomy" id="2056631"/>
    <lineage>
        <taxon>Archaea</taxon>
        <taxon>Thermoproteota</taxon>
    </lineage>
</organism>